<dbReference type="InterPro" id="IPR016166">
    <property type="entry name" value="FAD-bd_PCMH"/>
</dbReference>
<comment type="caution">
    <text evidence="7">The sequence shown here is derived from an EMBL/GenBank/DDBJ whole genome shotgun (WGS) entry which is preliminary data.</text>
</comment>
<dbReference type="Gene3D" id="3.30.465.10">
    <property type="match status" value="1"/>
</dbReference>
<evidence type="ECO:0000256" key="2">
    <source>
        <dbReference type="ARBA" id="ARBA00022630"/>
    </source>
</evidence>
<proteinExistence type="inferred from homology"/>
<gene>
    <name evidence="7" type="ORF">AAP_04490</name>
</gene>
<dbReference type="VEuPathDB" id="FungiDB:AAP_04490"/>
<dbReference type="InterPro" id="IPR050416">
    <property type="entry name" value="FAD-linked_Oxidoreductase"/>
</dbReference>
<dbReference type="AlphaFoldDB" id="A0A162I6P4"/>
<dbReference type="OrthoDB" id="2151789at2759"/>
<keyword evidence="4" id="KW-0560">Oxidoreductase</keyword>
<dbReference type="PROSITE" id="PS51257">
    <property type="entry name" value="PROKAR_LIPOPROTEIN"/>
    <property type="match status" value="1"/>
</dbReference>
<dbReference type="InterPro" id="IPR016169">
    <property type="entry name" value="FAD-bd_PCMH_sub2"/>
</dbReference>
<dbReference type="Pfam" id="PF01565">
    <property type="entry name" value="FAD_binding_4"/>
    <property type="match status" value="1"/>
</dbReference>
<dbReference type="PANTHER" id="PTHR42973:SF53">
    <property type="entry name" value="FAD-BINDING PCMH-TYPE DOMAIN-CONTAINING PROTEIN-RELATED"/>
    <property type="match status" value="1"/>
</dbReference>
<organism evidence="7 8">
    <name type="scientific">Ascosphaera apis ARSEF 7405</name>
    <dbReference type="NCBI Taxonomy" id="392613"/>
    <lineage>
        <taxon>Eukaryota</taxon>
        <taxon>Fungi</taxon>
        <taxon>Dikarya</taxon>
        <taxon>Ascomycota</taxon>
        <taxon>Pezizomycotina</taxon>
        <taxon>Eurotiomycetes</taxon>
        <taxon>Eurotiomycetidae</taxon>
        <taxon>Onygenales</taxon>
        <taxon>Ascosphaeraceae</taxon>
        <taxon>Ascosphaera</taxon>
    </lineage>
</organism>
<dbReference type="PROSITE" id="PS51387">
    <property type="entry name" value="FAD_PCMH"/>
    <property type="match status" value="1"/>
</dbReference>
<evidence type="ECO:0000256" key="5">
    <source>
        <dbReference type="SAM" id="SignalP"/>
    </source>
</evidence>
<name>A0A162I6P4_9EURO</name>
<evidence type="ECO:0000313" key="8">
    <source>
        <dbReference type="Proteomes" id="UP000242877"/>
    </source>
</evidence>
<dbReference type="PANTHER" id="PTHR42973">
    <property type="entry name" value="BINDING OXIDOREDUCTASE, PUTATIVE (AFU_ORTHOLOGUE AFUA_1G17690)-RELATED"/>
    <property type="match status" value="1"/>
</dbReference>
<keyword evidence="5" id="KW-0732">Signal</keyword>
<dbReference type="SUPFAM" id="SSF56176">
    <property type="entry name" value="FAD-binding/transporter-associated domain-like"/>
    <property type="match status" value="1"/>
</dbReference>
<sequence length="498" mass="53720">MAIPRRILCLAGLLASSSFCSAGTSGCDALKTGHSDELFKRNSDVYNYEQTEFWSNTERLDPSCVFRPKSSQSLADGISQLVDAQAKFAVRSGGHMGIKGANNIDDGVLIVMSNLTELSLSSDQKIVSVGSSHRWVDVFEYLEKYDLAAPGGRLAPVGVAGLLLAGGVNFHGNQVGWAANSVVNYEIVLADGTLTNANKTSNSDLFWALKGGSSNFGLVTRFDIETVKSPKVWAGSVTVAADELDNFLKASAEFAANISDPKTHVVPAVVPGINGNPTVASVILFYDSDSESYPESLKMFTDLNASASTMKFTTVKDLAVENGAMVVPNLGDVFVAGTVKGTTYDELYKGISIINSTFMDALPELYAKVPQKNISTIQLDWQPIGSLWMNASAERGGNPLGLDPSQIYLCYAEVVEWIGDEYDDAVNAWVEETTYKINNATQKAGLYDPFNYMGDAAGFQDIFSGFGTENHKKLQEIAKKYDSNGVFQKLMPGGFKVF</sequence>
<keyword evidence="2" id="KW-0285">Flavoprotein</keyword>
<feature type="chain" id="PRO_5007835927" evidence="5">
    <location>
        <begin position="23"/>
        <end position="498"/>
    </location>
</feature>
<dbReference type="EMBL" id="AZGZ01000021">
    <property type="protein sequence ID" value="KZZ89343.1"/>
    <property type="molecule type" value="Genomic_DNA"/>
</dbReference>
<protein>
    <submittedName>
        <fullName evidence="7">FAD-binding, type 2</fullName>
    </submittedName>
</protein>
<evidence type="ECO:0000313" key="7">
    <source>
        <dbReference type="EMBL" id="KZZ89343.1"/>
    </source>
</evidence>
<feature type="domain" description="FAD-binding PCMH-type" evidence="6">
    <location>
        <begin position="58"/>
        <end position="229"/>
    </location>
</feature>
<evidence type="ECO:0000259" key="6">
    <source>
        <dbReference type="PROSITE" id="PS51387"/>
    </source>
</evidence>
<evidence type="ECO:0000256" key="4">
    <source>
        <dbReference type="ARBA" id="ARBA00023002"/>
    </source>
</evidence>
<dbReference type="Proteomes" id="UP000242877">
    <property type="component" value="Unassembled WGS sequence"/>
</dbReference>
<dbReference type="GO" id="GO:0071949">
    <property type="term" value="F:FAD binding"/>
    <property type="evidence" value="ECO:0007669"/>
    <property type="project" value="InterPro"/>
</dbReference>
<comment type="similarity">
    <text evidence="1">Belongs to the oxygen-dependent FAD-linked oxidoreductase family.</text>
</comment>
<dbReference type="InterPro" id="IPR006094">
    <property type="entry name" value="Oxid_FAD_bind_N"/>
</dbReference>
<keyword evidence="3" id="KW-0274">FAD</keyword>
<dbReference type="GO" id="GO:0016491">
    <property type="term" value="F:oxidoreductase activity"/>
    <property type="evidence" value="ECO:0007669"/>
    <property type="project" value="UniProtKB-KW"/>
</dbReference>
<keyword evidence="8" id="KW-1185">Reference proteome</keyword>
<evidence type="ECO:0000256" key="1">
    <source>
        <dbReference type="ARBA" id="ARBA00005466"/>
    </source>
</evidence>
<feature type="signal peptide" evidence="5">
    <location>
        <begin position="1"/>
        <end position="22"/>
    </location>
</feature>
<reference evidence="7 8" key="1">
    <citation type="journal article" date="2016" name="Genome Biol. Evol.">
        <title>Divergent and convergent evolution of fungal pathogenicity.</title>
        <authorList>
            <person name="Shang Y."/>
            <person name="Xiao G."/>
            <person name="Zheng P."/>
            <person name="Cen K."/>
            <person name="Zhan S."/>
            <person name="Wang C."/>
        </authorList>
    </citation>
    <scope>NUCLEOTIDE SEQUENCE [LARGE SCALE GENOMIC DNA]</scope>
    <source>
        <strain evidence="7 8">ARSEF 7405</strain>
    </source>
</reference>
<dbReference type="InterPro" id="IPR036318">
    <property type="entry name" value="FAD-bd_PCMH-like_sf"/>
</dbReference>
<evidence type="ECO:0000256" key="3">
    <source>
        <dbReference type="ARBA" id="ARBA00022827"/>
    </source>
</evidence>
<accession>A0A162I6P4</accession>